<dbReference type="InterPro" id="IPR036259">
    <property type="entry name" value="MFS_trans_sf"/>
</dbReference>
<dbReference type="RefSeq" id="WP_228704411.1">
    <property type="nucleotide sequence ID" value="NZ_FRAQ01000001.1"/>
</dbReference>
<evidence type="ECO:0000256" key="6">
    <source>
        <dbReference type="ARBA" id="ARBA00022989"/>
    </source>
</evidence>
<dbReference type="Proteomes" id="UP000184497">
    <property type="component" value="Unassembled WGS sequence"/>
</dbReference>
<dbReference type="CDD" id="cd17320">
    <property type="entry name" value="MFS_MdfA_MDR_like"/>
    <property type="match status" value="1"/>
</dbReference>
<feature type="transmembrane region" description="Helical" evidence="8">
    <location>
        <begin position="307"/>
        <end position="326"/>
    </location>
</feature>
<evidence type="ECO:0000259" key="9">
    <source>
        <dbReference type="PROSITE" id="PS50850"/>
    </source>
</evidence>
<evidence type="ECO:0000256" key="5">
    <source>
        <dbReference type="ARBA" id="ARBA00022692"/>
    </source>
</evidence>
<dbReference type="PRINTS" id="PR01036">
    <property type="entry name" value="TCRTETB"/>
</dbReference>
<dbReference type="Pfam" id="PF07690">
    <property type="entry name" value="MFS_1"/>
    <property type="match status" value="1"/>
</dbReference>
<feature type="transmembrane region" description="Helical" evidence="8">
    <location>
        <begin position="368"/>
        <end position="388"/>
    </location>
</feature>
<dbReference type="InterPro" id="IPR020846">
    <property type="entry name" value="MFS_dom"/>
</dbReference>
<evidence type="ECO:0000313" key="11">
    <source>
        <dbReference type="Proteomes" id="UP000184497"/>
    </source>
</evidence>
<evidence type="ECO:0000256" key="2">
    <source>
        <dbReference type="ARBA" id="ARBA00006236"/>
    </source>
</evidence>
<dbReference type="AlphaFoldDB" id="A0A1M6QUD1"/>
<keyword evidence="3 8" id="KW-0813">Transport</keyword>
<feature type="transmembrane region" description="Helical" evidence="8">
    <location>
        <begin position="281"/>
        <end position="301"/>
    </location>
</feature>
<organism evidence="10 11">
    <name type="scientific">Marinobacter antarcticus</name>
    <dbReference type="NCBI Taxonomy" id="564117"/>
    <lineage>
        <taxon>Bacteria</taxon>
        <taxon>Pseudomonadati</taxon>
        <taxon>Pseudomonadota</taxon>
        <taxon>Gammaproteobacteria</taxon>
        <taxon>Pseudomonadales</taxon>
        <taxon>Marinobacteraceae</taxon>
        <taxon>Marinobacter</taxon>
    </lineage>
</organism>
<feature type="transmembrane region" description="Helical" evidence="8">
    <location>
        <begin position="77"/>
        <end position="96"/>
    </location>
</feature>
<dbReference type="GO" id="GO:1990961">
    <property type="term" value="P:xenobiotic detoxification by transmembrane export across the plasma membrane"/>
    <property type="evidence" value="ECO:0007669"/>
    <property type="project" value="InterPro"/>
</dbReference>
<keyword evidence="5 8" id="KW-0812">Transmembrane</keyword>
<dbReference type="STRING" id="564117.SAMN05216369_1147"/>
<name>A0A1M6QUD1_9GAMM</name>
<dbReference type="PANTHER" id="PTHR23502:SF132">
    <property type="entry name" value="POLYAMINE TRANSPORTER 2-RELATED"/>
    <property type="match status" value="1"/>
</dbReference>
<keyword evidence="11" id="KW-1185">Reference proteome</keyword>
<sequence>MKTTPLSHLQLAILLGMTVALGPLALDAYLPAFPEIADALGVGHGSVGLTLSAYVGALGLAQLLGGPLSDRYGRQQILFTGLAVFAFAAFMIAQAQTLPEMLSWRIVQGIGGAFCAVSVPAIVRDQTSGQDAARLFGLIGLVMFIAPAAAPSIGSMLLYFSEWHAIFLMLAVYGALLAIVLHFVLFRRLPLRQKDPTPVSTLITNYAYVLRHGVTMRFVGIQALCFSAMLVFITHASFIYQEWFGLSNATFSALFAANIVAMASLNLLNRRLLNRYQSVRILRACVFLQAIAVTILVVCAWAGAPYWVIAACIIMSVGFMGAIIPNNMANALEFFPHLGGTAAAMLGAAQFTIAGAISALSATLAGGTLLPIVLVMAACVFGAAILAAGGPGAVEREGLA</sequence>
<gene>
    <name evidence="10" type="ORF">SAMN05216369_1147</name>
</gene>
<feature type="transmembrane region" description="Helical" evidence="8">
    <location>
        <begin position="218"/>
        <end position="240"/>
    </location>
</feature>
<reference evidence="11" key="1">
    <citation type="submission" date="2016-11" db="EMBL/GenBank/DDBJ databases">
        <authorList>
            <person name="Varghese N."/>
            <person name="Submissions S."/>
        </authorList>
    </citation>
    <scope>NUCLEOTIDE SEQUENCE [LARGE SCALE GENOMIC DNA]</scope>
    <source>
        <strain evidence="11">CGMCC 1.10835</strain>
    </source>
</reference>
<feature type="transmembrane region" description="Helical" evidence="8">
    <location>
        <begin position="12"/>
        <end position="30"/>
    </location>
</feature>
<keyword evidence="7 8" id="KW-0472">Membrane</keyword>
<evidence type="ECO:0000256" key="7">
    <source>
        <dbReference type="ARBA" id="ARBA00023136"/>
    </source>
</evidence>
<dbReference type="EMBL" id="FRAQ01000001">
    <property type="protein sequence ID" value="SHK23929.1"/>
    <property type="molecule type" value="Genomic_DNA"/>
</dbReference>
<evidence type="ECO:0000256" key="1">
    <source>
        <dbReference type="ARBA" id="ARBA00004651"/>
    </source>
</evidence>
<dbReference type="GO" id="GO:0005886">
    <property type="term" value="C:plasma membrane"/>
    <property type="evidence" value="ECO:0007669"/>
    <property type="project" value="UniProtKB-SubCell"/>
</dbReference>
<feature type="transmembrane region" description="Helical" evidence="8">
    <location>
        <begin position="246"/>
        <end position="269"/>
    </location>
</feature>
<feature type="transmembrane region" description="Helical" evidence="8">
    <location>
        <begin position="338"/>
        <end position="362"/>
    </location>
</feature>
<dbReference type="InterPro" id="IPR004812">
    <property type="entry name" value="Efflux_drug-R_Bcr/CmlA"/>
</dbReference>
<evidence type="ECO:0000313" key="10">
    <source>
        <dbReference type="EMBL" id="SHK23929.1"/>
    </source>
</evidence>
<comment type="subcellular location">
    <subcellularLocation>
        <location evidence="8">Cell inner membrane</location>
        <topology evidence="8">Multi-pass membrane protein</topology>
    </subcellularLocation>
    <subcellularLocation>
        <location evidence="1">Cell membrane</location>
        <topology evidence="1">Multi-pass membrane protein</topology>
    </subcellularLocation>
</comment>
<evidence type="ECO:0000256" key="8">
    <source>
        <dbReference type="RuleBase" id="RU365088"/>
    </source>
</evidence>
<comment type="similarity">
    <text evidence="2 8">Belongs to the major facilitator superfamily. Bcr/CmlA family.</text>
</comment>
<dbReference type="NCBIfam" id="TIGR00710">
    <property type="entry name" value="efflux_Bcr_CflA"/>
    <property type="match status" value="1"/>
</dbReference>
<feature type="transmembrane region" description="Helical" evidence="8">
    <location>
        <begin position="166"/>
        <end position="186"/>
    </location>
</feature>
<keyword evidence="4" id="KW-1003">Cell membrane</keyword>
<dbReference type="SUPFAM" id="SSF103473">
    <property type="entry name" value="MFS general substrate transporter"/>
    <property type="match status" value="1"/>
</dbReference>
<evidence type="ECO:0000256" key="4">
    <source>
        <dbReference type="ARBA" id="ARBA00022475"/>
    </source>
</evidence>
<feature type="transmembrane region" description="Helical" evidence="8">
    <location>
        <begin position="135"/>
        <end position="160"/>
    </location>
</feature>
<dbReference type="InterPro" id="IPR011701">
    <property type="entry name" value="MFS"/>
</dbReference>
<dbReference type="PROSITE" id="PS50850">
    <property type="entry name" value="MFS"/>
    <property type="match status" value="1"/>
</dbReference>
<feature type="domain" description="Major facilitator superfamily (MFS) profile" evidence="9">
    <location>
        <begin position="11"/>
        <end position="400"/>
    </location>
</feature>
<protein>
    <recommendedName>
        <fullName evidence="8">Bcr/CflA family efflux transporter</fullName>
    </recommendedName>
</protein>
<dbReference type="PANTHER" id="PTHR23502">
    <property type="entry name" value="MAJOR FACILITATOR SUPERFAMILY"/>
    <property type="match status" value="1"/>
</dbReference>
<accession>A0A1M6QUD1</accession>
<keyword evidence="8" id="KW-0997">Cell inner membrane</keyword>
<feature type="transmembrane region" description="Helical" evidence="8">
    <location>
        <begin position="42"/>
        <end position="65"/>
    </location>
</feature>
<keyword evidence="6 8" id="KW-1133">Transmembrane helix</keyword>
<dbReference type="Gene3D" id="1.20.1720.10">
    <property type="entry name" value="Multidrug resistance protein D"/>
    <property type="match status" value="1"/>
</dbReference>
<evidence type="ECO:0000256" key="3">
    <source>
        <dbReference type="ARBA" id="ARBA00022448"/>
    </source>
</evidence>
<dbReference type="GO" id="GO:0042910">
    <property type="term" value="F:xenobiotic transmembrane transporter activity"/>
    <property type="evidence" value="ECO:0007669"/>
    <property type="project" value="InterPro"/>
</dbReference>
<proteinExistence type="inferred from homology"/>
<feature type="transmembrane region" description="Helical" evidence="8">
    <location>
        <begin position="102"/>
        <end position="123"/>
    </location>
</feature>